<evidence type="ECO:0000313" key="2">
    <source>
        <dbReference type="EMBL" id="GIY27426.1"/>
    </source>
</evidence>
<dbReference type="EMBL" id="BPLR01008815">
    <property type="protein sequence ID" value="GIY27426.1"/>
    <property type="molecule type" value="Genomic_DNA"/>
</dbReference>
<protein>
    <submittedName>
        <fullName evidence="2">Uncharacterized protein</fullName>
    </submittedName>
</protein>
<dbReference type="Proteomes" id="UP001054945">
    <property type="component" value="Unassembled WGS sequence"/>
</dbReference>
<name>A0AAV4S2Z6_CAEEX</name>
<accession>A0AAV4S2Z6</accession>
<feature type="region of interest" description="Disordered" evidence="1">
    <location>
        <begin position="1"/>
        <end position="26"/>
    </location>
</feature>
<gene>
    <name evidence="2" type="ORF">CEXT_178701</name>
</gene>
<dbReference type="AlphaFoldDB" id="A0AAV4S2Z6"/>
<reference evidence="2 3" key="1">
    <citation type="submission" date="2021-06" db="EMBL/GenBank/DDBJ databases">
        <title>Caerostris extrusa draft genome.</title>
        <authorList>
            <person name="Kono N."/>
            <person name="Arakawa K."/>
        </authorList>
    </citation>
    <scope>NUCLEOTIDE SEQUENCE [LARGE SCALE GENOMIC DNA]</scope>
</reference>
<proteinExistence type="predicted"/>
<keyword evidence="3" id="KW-1185">Reference proteome</keyword>
<evidence type="ECO:0000313" key="3">
    <source>
        <dbReference type="Proteomes" id="UP001054945"/>
    </source>
</evidence>
<evidence type="ECO:0000256" key="1">
    <source>
        <dbReference type="SAM" id="MobiDB-lite"/>
    </source>
</evidence>
<sequence length="86" mass="9796">PPRKPKFADLKSSLGKDFPASTGNRWGHQLGANQSLAWEEKARPSLIMQAEKRYLHETDGANHLSMRHHTSKYRKFSFARDSTVMG</sequence>
<organism evidence="2 3">
    <name type="scientific">Caerostris extrusa</name>
    <name type="common">Bark spider</name>
    <name type="synonym">Caerostris bankana</name>
    <dbReference type="NCBI Taxonomy" id="172846"/>
    <lineage>
        <taxon>Eukaryota</taxon>
        <taxon>Metazoa</taxon>
        <taxon>Ecdysozoa</taxon>
        <taxon>Arthropoda</taxon>
        <taxon>Chelicerata</taxon>
        <taxon>Arachnida</taxon>
        <taxon>Araneae</taxon>
        <taxon>Araneomorphae</taxon>
        <taxon>Entelegynae</taxon>
        <taxon>Araneoidea</taxon>
        <taxon>Araneidae</taxon>
        <taxon>Caerostris</taxon>
    </lineage>
</organism>
<feature type="non-terminal residue" evidence="2">
    <location>
        <position position="1"/>
    </location>
</feature>
<comment type="caution">
    <text evidence="2">The sequence shown here is derived from an EMBL/GenBank/DDBJ whole genome shotgun (WGS) entry which is preliminary data.</text>
</comment>